<dbReference type="AlphaFoldDB" id="A0A2S4MLS0"/>
<feature type="region of interest" description="Disordered" evidence="1">
    <location>
        <begin position="47"/>
        <end position="66"/>
    </location>
</feature>
<organism evidence="2 3">
    <name type="scientific">Paraburkholderia eburnea</name>
    <dbReference type="NCBI Taxonomy" id="1189126"/>
    <lineage>
        <taxon>Bacteria</taxon>
        <taxon>Pseudomonadati</taxon>
        <taxon>Pseudomonadota</taxon>
        <taxon>Betaproteobacteria</taxon>
        <taxon>Burkholderiales</taxon>
        <taxon>Burkholderiaceae</taxon>
        <taxon>Paraburkholderia</taxon>
    </lineage>
</organism>
<proteinExistence type="predicted"/>
<comment type="caution">
    <text evidence="2">The sequence shown here is derived from an EMBL/GenBank/DDBJ whole genome shotgun (WGS) entry which is preliminary data.</text>
</comment>
<evidence type="ECO:0000256" key="1">
    <source>
        <dbReference type="SAM" id="MobiDB-lite"/>
    </source>
</evidence>
<dbReference type="EMBL" id="PQGA01000001">
    <property type="protein sequence ID" value="POR55696.1"/>
    <property type="molecule type" value="Genomic_DNA"/>
</dbReference>
<accession>A0A2S4MLS0</accession>
<dbReference type="OrthoDB" id="8779738at2"/>
<dbReference type="RefSeq" id="WP_103702836.1">
    <property type="nucleotide sequence ID" value="NZ_PQGA01000001.1"/>
</dbReference>
<sequence length="66" mass="7596">MIEVRKRGRLVGELGCFVQKYARKAHAGHDPNDRRYDKKVEKAMRRLRPEDLSELLSDDGDPDAEG</sequence>
<gene>
    <name evidence="2" type="ORF">B0G62_10190</name>
</gene>
<name>A0A2S4MLS0_9BURK</name>
<dbReference type="Proteomes" id="UP000237381">
    <property type="component" value="Unassembled WGS sequence"/>
</dbReference>
<feature type="compositionally biased region" description="Acidic residues" evidence="1">
    <location>
        <begin position="52"/>
        <end position="66"/>
    </location>
</feature>
<evidence type="ECO:0000313" key="2">
    <source>
        <dbReference type="EMBL" id="POR55696.1"/>
    </source>
</evidence>
<evidence type="ECO:0000313" key="3">
    <source>
        <dbReference type="Proteomes" id="UP000237381"/>
    </source>
</evidence>
<keyword evidence="3" id="KW-1185">Reference proteome</keyword>
<reference evidence="2 3" key="1">
    <citation type="submission" date="2018-01" db="EMBL/GenBank/DDBJ databases">
        <title>Genomic Encyclopedia of Type Strains, Phase III (KMG-III): the genomes of soil and plant-associated and newly described type strains.</title>
        <authorList>
            <person name="Whitman W."/>
        </authorList>
    </citation>
    <scope>NUCLEOTIDE SEQUENCE [LARGE SCALE GENOMIC DNA]</scope>
    <source>
        <strain evidence="2 3">JCM 18070</strain>
    </source>
</reference>
<protein>
    <submittedName>
        <fullName evidence="2">Uncharacterized protein</fullName>
    </submittedName>
</protein>